<organism evidence="2 3">
    <name type="scientific">Carnegiea gigantea</name>
    <dbReference type="NCBI Taxonomy" id="171969"/>
    <lineage>
        <taxon>Eukaryota</taxon>
        <taxon>Viridiplantae</taxon>
        <taxon>Streptophyta</taxon>
        <taxon>Embryophyta</taxon>
        <taxon>Tracheophyta</taxon>
        <taxon>Spermatophyta</taxon>
        <taxon>Magnoliopsida</taxon>
        <taxon>eudicotyledons</taxon>
        <taxon>Gunneridae</taxon>
        <taxon>Pentapetalae</taxon>
        <taxon>Caryophyllales</taxon>
        <taxon>Cactineae</taxon>
        <taxon>Cactaceae</taxon>
        <taxon>Cactoideae</taxon>
        <taxon>Echinocereeae</taxon>
        <taxon>Carnegiea</taxon>
    </lineage>
</organism>
<name>A0A9Q1JRR6_9CARY</name>
<proteinExistence type="predicted"/>
<dbReference type="Proteomes" id="UP001153076">
    <property type="component" value="Unassembled WGS sequence"/>
</dbReference>
<comment type="caution">
    <text evidence="2">The sequence shown here is derived from an EMBL/GenBank/DDBJ whole genome shotgun (WGS) entry which is preliminary data.</text>
</comment>
<evidence type="ECO:0000256" key="1">
    <source>
        <dbReference type="SAM" id="MobiDB-lite"/>
    </source>
</evidence>
<dbReference type="AlphaFoldDB" id="A0A9Q1JRR6"/>
<reference evidence="2" key="1">
    <citation type="submission" date="2022-04" db="EMBL/GenBank/DDBJ databases">
        <title>Carnegiea gigantea Genome sequencing and assembly v2.</title>
        <authorList>
            <person name="Copetti D."/>
            <person name="Sanderson M.J."/>
            <person name="Burquez A."/>
            <person name="Wojciechowski M.F."/>
        </authorList>
    </citation>
    <scope>NUCLEOTIDE SEQUENCE</scope>
    <source>
        <strain evidence="2">SGP5-SGP5p</strain>
        <tissue evidence="2">Aerial part</tissue>
    </source>
</reference>
<keyword evidence="3" id="KW-1185">Reference proteome</keyword>
<sequence length="189" mass="20868">MMVCLLPFPFSSIGSSSDASVRARFCELRCVLKELVLSFTKECGKDCVSYTSSAAFSIAQEFNTILVKLVARPISYSHAHDTVPYLKVPRGDSMYVHPHFGFIENLLSNIIVLELCDKFASFGIIVGTSIPNPDARRSDSFEKIRANDKANSPKNIVSHQEDVPDGGQHALLDDNVTTTQACRNYEESS</sequence>
<evidence type="ECO:0000313" key="3">
    <source>
        <dbReference type="Proteomes" id="UP001153076"/>
    </source>
</evidence>
<gene>
    <name evidence="2" type="ORF">Cgig2_008781</name>
</gene>
<feature type="region of interest" description="Disordered" evidence="1">
    <location>
        <begin position="149"/>
        <end position="174"/>
    </location>
</feature>
<dbReference type="EMBL" id="JAKOGI010000847">
    <property type="protein sequence ID" value="KAJ8429896.1"/>
    <property type="molecule type" value="Genomic_DNA"/>
</dbReference>
<accession>A0A9Q1JRR6</accession>
<evidence type="ECO:0000313" key="2">
    <source>
        <dbReference type="EMBL" id="KAJ8429896.1"/>
    </source>
</evidence>
<protein>
    <submittedName>
        <fullName evidence="2">Uncharacterized protein</fullName>
    </submittedName>
</protein>
<feature type="compositionally biased region" description="Polar residues" evidence="1">
    <location>
        <begin position="149"/>
        <end position="158"/>
    </location>
</feature>